<gene>
    <name evidence="3" type="ORF">DCF19_16670</name>
</gene>
<organism evidence="3 4">
    <name type="scientific">Pseudanabaena frigida</name>
    <dbReference type="NCBI Taxonomy" id="945775"/>
    <lineage>
        <taxon>Bacteria</taxon>
        <taxon>Bacillati</taxon>
        <taxon>Cyanobacteriota</taxon>
        <taxon>Cyanophyceae</taxon>
        <taxon>Pseudanabaenales</taxon>
        <taxon>Pseudanabaenaceae</taxon>
        <taxon>Pseudanabaena</taxon>
    </lineage>
</organism>
<reference evidence="3 4" key="2">
    <citation type="submission" date="2018-06" db="EMBL/GenBank/DDBJ databases">
        <title>Metagenomic assembly of (sub)arctic Cyanobacteria and their associated microbiome from non-axenic cultures.</title>
        <authorList>
            <person name="Baurain D."/>
        </authorList>
    </citation>
    <scope>NUCLEOTIDE SEQUENCE [LARGE SCALE GENOMIC DNA]</scope>
    <source>
        <strain evidence="3">ULC066bin1</strain>
    </source>
</reference>
<reference evidence="3 4" key="1">
    <citation type="submission" date="2018-04" db="EMBL/GenBank/DDBJ databases">
        <authorList>
            <person name="Go L.Y."/>
            <person name="Mitchell J.A."/>
        </authorList>
    </citation>
    <scope>NUCLEOTIDE SEQUENCE [LARGE SCALE GENOMIC DNA]</scope>
    <source>
        <strain evidence="3">ULC066bin1</strain>
    </source>
</reference>
<dbReference type="Proteomes" id="UP000249467">
    <property type="component" value="Unassembled WGS sequence"/>
</dbReference>
<evidence type="ECO:0000313" key="4">
    <source>
        <dbReference type="Proteomes" id="UP000249467"/>
    </source>
</evidence>
<proteinExistence type="predicted"/>
<evidence type="ECO:0008006" key="5">
    <source>
        <dbReference type="Google" id="ProtNLM"/>
    </source>
</evidence>
<evidence type="ECO:0000313" key="3">
    <source>
        <dbReference type="EMBL" id="PZO38311.1"/>
    </source>
</evidence>
<accession>A0A2W4XS22</accession>
<evidence type="ECO:0000256" key="2">
    <source>
        <dbReference type="SAM" id="SignalP"/>
    </source>
</evidence>
<keyword evidence="2" id="KW-0732">Signal</keyword>
<evidence type="ECO:0000256" key="1">
    <source>
        <dbReference type="SAM" id="MobiDB-lite"/>
    </source>
</evidence>
<name>A0A2W4XS22_9CYAN</name>
<feature type="chain" id="PRO_5016008332" description="Phage infection protein" evidence="2">
    <location>
        <begin position="29"/>
        <end position="104"/>
    </location>
</feature>
<sequence length="104" mass="11853">MKSLILPIIAATSLVGTIALLNPSSASAGTIRDREVNQQERIYQGVKQGEIGQKEYRNLETREARIDAQRRAYLSDGNLNRREASRLTNEQNRVSRAIYRDRHD</sequence>
<dbReference type="AlphaFoldDB" id="A0A2W4XS22"/>
<protein>
    <recommendedName>
        <fullName evidence="5">Phage infection protein</fullName>
    </recommendedName>
</protein>
<feature type="signal peptide" evidence="2">
    <location>
        <begin position="1"/>
        <end position="28"/>
    </location>
</feature>
<comment type="caution">
    <text evidence="3">The sequence shown here is derived from an EMBL/GenBank/DDBJ whole genome shotgun (WGS) entry which is preliminary data.</text>
</comment>
<feature type="region of interest" description="Disordered" evidence="1">
    <location>
        <begin position="83"/>
        <end position="104"/>
    </location>
</feature>
<dbReference type="EMBL" id="QBML01000024">
    <property type="protein sequence ID" value="PZO38311.1"/>
    <property type="molecule type" value="Genomic_DNA"/>
</dbReference>